<proteinExistence type="predicted"/>
<evidence type="ECO:0000313" key="2">
    <source>
        <dbReference type="EMBL" id="MEL1245659.1"/>
    </source>
</evidence>
<reference evidence="2 3" key="1">
    <citation type="submission" date="2024-04" db="EMBL/GenBank/DDBJ databases">
        <title>Flavobacterium sp. DGU11 16S ribosomal RNA gene Genome sequencing and assembly.</title>
        <authorList>
            <person name="Park S."/>
        </authorList>
    </citation>
    <scope>NUCLEOTIDE SEQUENCE [LARGE SCALE GENOMIC DNA]</scope>
    <source>
        <strain evidence="2 3">DGU11</strain>
    </source>
</reference>
<accession>A0ABU9HZR2</accession>
<keyword evidence="1" id="KW-0812">Transmembrane</keyword>
<keyword evidence="3" id="KW-1185">Reference proteome</keyword>
<sequence>MEDKELYDFFKGRKQSFDEAPGDALWAKIENGLNEAPQAATDKPGLSLLKKLLIMNVLGVVVAIIWMVAYSPKAGEETAKPQDAGVTGHKSNNTKVVEDATVHSEYDITDTIKKVKLPVLQPGAASLAPTPGVLRPADAVIISKDTLRLTSHAVKMETVSPAGYKPSGEVLQIKENTKIKLTDAPTLKPESIMFGEKLIAKDSLMPQAVLFKADSVKKEKQQNELEVVVLSPGSVRQGTVNEVILTPADSLRSELKVIQTDTKTEPGRVTITIKQALTKEQFDSYTEKVKKESNHKAGTIIIIIAPGHKTFRYKVPKPVGELGP</sequence>
<organism evidence="2 3">
    <name type="scientific">Flavobacterium arundinis</name>
    <dbReference type="NCBI Taxonomy" id="3139143"/>
    <lineage>
        <taxon>Bacteria</taxon>
        <taxon>Pseudomonadati</taxon>
        <taxon>Bacteroidota</taxon>
        <taxon>Flavobacteriia</taxon>
        <taxon>Flavobacteriales</taxon>
        <taxon>Flavobacteriaceae</taxon>
        <taxon>Flavobacterium</taxon>
    </lineage>
</organism>
<evidence type="ECO:0000313" key="3">
    <source>
        <dbReference type="Proteomes" id="UP001464555"/>
    </source>
</evidence>
<keyword evidence="1" id="KW-1133">Transmembrane helix</keyword>
<evidence type="ECO:0000256" key="1">
    <source>
        <dbReference type="SAM" id="Phobius"/>
    </source>
</evidence>
<keyword evidence="1" id="KW-0472">Membrane</keyword>
<dbReference type="EMBL" id="JBBYHR010000009">
    <property type="protein sequence ID" value="MEL1245659.1"/>
    <property type="molecule type" value="Genomic_DNA"/>
</dbReference>
<name>A0ABU9HZR2_9FLAO</name>
<protein>
    <submittedName>
        <fullName evidence="2">Uncharacterized protein</fullName>
    </submittedName>
</protein>
<feature type="transmembrane region" description="Helical" evidence="1">
    <location>
        <begin position="52"/>
        <end position="70"/>
    </location>
</feature>
<gene>
    <name evidence="2" type="ORF">AAEO56_15400</name>
</gene>
<dbReference type="Proteomes" id="UP001464555">
    <property type="component" value="Unassembled WGS sequence"/>
</dbReference>
<dbReference type="RefSeq" id="WP_341697953.1">
    <property type="nucleotide sequence ID" value="NZ_JBBYHR010000009.1"/>
</dbReference>
<comment type="caution">
    <text evidence="2">The sequence shown here is derived from an EMBL/GenBank/DDBJ whole genome shotgun (WGS) entry which is preliminary data.</text>
</comment>